<protein>
    <submittedName>
        <fullName evidence="1">AAA family ATPase</fullName>
    </submittedName>
</protein>
<accession>A0AAU7T6C3</accession>
<dbReference type="RefSeq" id="WP_350275024.1">
    <property type="nucleotide sequence ID" value="NZ_CP158165.1"/>
</dbReference>
<gene>
    <name evidence="1" type="ORF">ABN611_26885</name>
</gene>
<dbReference type="PANTHER" id="PTHR37807:SF3">
    <property type="entry name" value="OS07G0160300 PROTEIN"/>
    <property type="match status" value="1"/>
</dbReference>
<dbReference type="Pfam" id="PF13671">
    <property type="entry name" value="AAA_33"/>
    <property type="match status" value="1"/>
</dbReference>
<dbReference type="InterPro" id="IPR027417">
    <property type="entry name" value="P-loop_NTPase"/>
</dbReference>
<proteinExistence type="predicted"/>
<name>A0AAU7T6C3_9ACTN</name>
<dbReference type="AlphaFoldDB" id="A0AAU7T6C3"/>
<organism evidence="1">
    <name type="scientific">Kribbella sp. HUAS MG21</name>
    <dbReference type="NCBI Taxonomy" id="3160966"/>
    <lineage>
        <taxon>Bacteria</taxon>
        <taxon>Bacillati</taxon>
        <taxon>Actinomycetota</taxon>
        <taxon>Actinomycetes</taxon>
        <taxon>Propionibacteriales</taxon>
        <taxon>Kribbellaceae</taxon>
        <taxon>Kribbella</taxon>
    </lineage>
</organism>
<dbReference type="EMBL" id="CP158165">
    <property type="protein sequence ID" value="XBV22178.1"/>
    <property type="molecule type" value="Genomic_DNA"/>
</dbReference>
<dbReference type="Gene3D" id="3.40.50.300">
    <property type="entry name" value="P-loop containing nucleotide triphosphate hydrolases"/>
    <property type="match status" value="1"/>
</dbReference>
<reference evidence="1" key="1">
    <citation type="submission" date="2024-06" db="EMBL/GenBank/DDBJ databases">
        <title>Kribbella sp. strain HUAS MG21 genome sequences.</title>
        <authorList>
            <person name="Mo P."/>
        </authorList>
    </citation>
    <scope>NUCLEOTIDE SEQUENCE</scope>
    <source>
        <strain evidence="1">HUAS MG21</strain>
    </source>
</reference>
<sequence length="207" mass="22375">MTPTVFFVIGPAGSGKSTVSRQLARRYDAAYLDKDTVATAFTELLLEQNGSDRNDRDHNEYYLSTILPLEYATLLRLCADNLGVGRSVVLDAPFGRFFADGDYLLEATADWPDASLVVVHVTAAGPLVQDRVARRGYARDTWKLAHWDQFWATTQATTCNWSGATHLTLDNSSDTLDLDGFDTALRAAAGRVSGANGQEPAAGPGTA</sequence>
<dbReference type="SUPFAM" id="SSF52540">
    <property type="entry name" value="P-loop containing nucleoside triphosphate hydrolases"/>
    <property type="match status" value="1"/>
</dbReference>
<evidence type="ECO:0000313" key="1">
    <source>
        <dbReference type="EMBL" id="XBV22178.1"/>
    </source>
</evidence>
<dbReference type="PANTHER" id="PTHR37807">
    <property type="entry name" value="OS07G0160300 PROTEIN"/>
    <property type="match status" value="1"/>
</dbReference>